<sequence>MRKPSRTPDELAGIPCRLYRITAKLSEIARRTVEKPGIFTRFRKTFRGRKRPLFGLRERSSGYRKSLLMPRESLVEIEESRLKYPGSALPGYVSIRFLTAKALRKEGREKNRKKDKEKERER</sequence>
<dbReference type="AlphaFoldDB" id="A0A450XJK1"/>
<name>A0A450XJK1_9GAMM</name>
<protein>
    <submittedName>
        <fullName evidence="1">Uncharacterized protein</fullName>
    </submittedName>
</protein>
<evidence type="ECO:0000313" key="2">
    <source>
        <dbReference type="EMBL" id="VFK74802.1"/>
    </source>
</evidence>
<dbReference type="EMBL" id="CAADGH010000010">
    <property type="protein sequence ID" value="VFK74802.1"/>
    <property type="molecule type" value="Genomic_DNA"/>
</dbReference>
<evidence type="ECO:0000313" key="1">
    <source>
        <dbReference type="EMBL" id="VFK29493.1"/>
    </source>
</evidence>
<organism evidence="1">
    <name type="scientific">Candidatus Kentrum sp. MB</name>
    <dbReference type="NCBI Taxonomy" id="2138164"/>
    <lineage>
        <taxon>Bacteria</taxon>
        <taxon>Pseudomonadati</taxon>
        <taxon>Pseudomonadota</taxon>
        <taxon>Gammaproteobacteria</taxon>
        <taxon>Candidatus Kentrum</taxon>
    </lineage>
</organism>
<accession>A0A450XJK1</accession>
<reference evidence="1" key="1">
    <citation type="submission" date="2019-02" db="EMBL/GenBank/DDBJ databases">
        <authorList>
            <person name="Gruber-Vodicka R. H."/>
            <person name="Seah K. B. B."/>
        </authorList>
    </citation>
    <scope>NUCLEOTIDE SEQUENCE</scope>
    <source>
        <strain evidence="2">BECK_BZ198</strain>
        <strain evidence="1">BECK_BZ199</strain>
    </source>
</reference>
<gene>
    <name evidence="2" type="ORF">BECKMB1821H_GA0114242_101028</name>
    <name evidence="1" type="ORF">BECKMB1821I_GA0114274_101028</name>
</gene>
<dbReference type="EMBL" id="CAADFQ010000010">
    <property type="protein sequence ID" value="VFK29493.1"/>
    <property type="molecule type" value="Genomic_DNA"/>
</dbReference>
<proteinExistence type="predicted"/>